<dbReference type="SUPFAM" id="SSF158472">
    <property type="entry name" value="HAMP domain-like"/>
    <property type="match status" value="1"/>
</dbReference>
<protein>
    <submittedName>
        <fullName evidence="14">Sensor histidine kinase YesM</fullName>
    </submittedName>
</protein>
<keyword evidence="4" id="KW-0808">Transferase</keyword>
<keyword evidence="9 12" id="KW-1133">Transmembrane helix</keyword>
<name>A0ABS4I304_9BACL</name>
<keyword evidence="5 12" id="KW-0812">Transmembrane</keyword>
<keyword evidence="10" id="KW-0902">Two-component regulatory system</keyword>
<dbReference type="PANTHER" id="PTHR34220:SF11">
    <property type="entry name" value="SENSOR PROTEIN KINASE HPTS"/>
    <property type="match status" value="1"/>
</dbReference>
<dbReference type="InterPro" id="IPR010559">
    <property type="entry name" value="Sig_transdc_His_kin_internal"/>
</dbReference>
<gene>
    <name evidence="14" type="ORF">J2Z65_004164</name>
</gene>
<evidence type="ECO:0000256" key="8">
    <source>
        <dbReference type="ARBA" id="ARBA00022840"/>
    </source>
</evidence>
<dbReference type="SUPFAM" id="SSF55874">
    <property type="entry name" value="ATPase domain of HSP90 chaperone/DNA topoisomerase II/histidine kinase"/>
    <property type="match status" value="1"/>
</dbReference>
<dbReference type="GO" id="GO:0016301">
    <property type="term" value="F:kinase activity"/>
    <property type="evidence" value="ECO:0007669"/>
    <property type="project" value="UniProtKB-KW"/>
</dbReference>
<dbReference type="InterPro" id="IPR050640">
    <property type="entry name" value="Bact_2-comp_sensor_kinase"/>
</dbReference>
<feature type="transmembrane region" description="Helical" evidence="12">
    <location>
        <begin position="270"/>
        <end position="293"/>
    </location>
</feature>
<dbReference type="Gene3D" id="3.30.565.10">
    <property type="entry name" value="Histidine kinase-like ATPase, C-terminal domain"/>
    <property type="match status" value="1"/>
</dbReference>
<keyword evidence="8" id="KW-0067">ATP-binding</keyword>
<evidence type="ECO:0000256" key="7">
    <source>
        <dbReference type="ARBA" id="ARBA00022777"/>
    </source>
</evidence>
<dbReference type="RefSeq" id="WP_167057201.1">
    <property type="nucleotide sequence ID" value="NZ_JAAOZR010000015.1"/>
</dbReference>
<organism evidence="14 15">
    <name type="scientific">Paenibacillus aceris</name>
    <dbReference type="NCBI Taxonomy" id="869555"/>
    <lineage>
        <taxon>Bacteria</taxon>
        <taxon>Bacillati</taxon>
        <taxon>Bacillota</taxon>
        <taxon>Bacilli</taxon>
        <taxon>Bacillales</taxon>
        <taxon>Paenibacillaceae</taxon>
        <taxon>Paenibacillus</taxon>
    </lineage>
</organism>
<comment type="subcellular location">
    <subcellularLocation>
        <location evidence="1">Cell membrane</location>
        <topology evidence="1">Multi-pass membrane protein</topology>
    </subcellularLocation>
</comment>
<dbReference type="InterPro" id="IPR003660">
    <property type="entry name" value="HAMP_dom"/>
</dbReference>
<accession>A0ABS4I304</accession>
<dbReference type="EMBL" id="JAGGKV010000011">
    <property type="protein sequence ID" value="MBP1964931.1"/>
    <property type="molecule type" value="Genomic_DNA"/>
</dbReference>
<evidence type="ECO:0000256" key="5">
    <source>
        <dbReference type="ARBA" id="ARBA00022692"/>
    </source>
</evidence>
<dbReference type="Gene3D" id="6.10.340.10">
    <property type="match status" value="1"/>
</dbReference>
<sequence>MSKKFRHYREGIRKSFIIYAIIPVVIITLASYLLSFSSLYRTIVSRNYKYNIQIADTIGNIIGTYQNEADYLSKDGGMQEYLELNFSNSKLYGSFYDFVNKLDTKANFFVFDDKLKPLIQSSNHIPEYAQGEAAFMWGPIRRMLDMPDKAIIARQPAFTADSPSLTVGKAIVKKGRVAGYITFDFNKRDLVNLISKNFSTSVVITDKFGYVIACTNELLVNELGKIDMNFRDKSGVVESKDDSQYVTRTEILDAEISIYTLTSIGYFRSMLILTGVLLSFLFGMLTLTTYLSARKIADSKTRVIDDIISSIEHVQKGNLETQLKVNTNDEFQVFAEAYNQMLGDIKNLIEANKEKARQNVLSEIKQLESQFNPHFLFNTLETIRYMVKMNPSSANTMIVVLSNLLRYSINNTITEVSLEEDVEYTKNYLFIQKYRFGNKFDYGIHVDEAALDCIVPKLIVQPIIENAIMHGFANRQSLTVQIKATISEETLVVIINDDGEGMEPKVLQKIKHILDGNINNSSHIGLYNVHRRVQLIYGEKYGVDLSSEHHGGTVVKITLPVSKGGSERAEGGHR</sequence>
<proteinExistence type="predicted"/>
<keyword evidence="15" id="KW-1185">Reference proteome</keyword>
<dbReference type="InterPro" id="IPR036890">
    <property type="entry name" value="HATPase_C_sf"/>
</dbReference>
<keyword evidence="7 14" id="KW-0418">Kinase</keyword>
<keyword evidence="2" id="KW-1003">Cell membrane</keyword>
<dbReference type="Proteomes" id="UP001519344">
    <property type="component" value="Unassembled WGS sequence"/>
</dbReference>
<keyword evidence="11 12" id="KW-0472">Membrane</keyword>
<keyword evidence="3" id="KW-0597">Phosphoprotein</keyword>
<dbReference type="SMART" id="SM00387">
    <property type="entry name" value="HATPase_c"/>
    <property type="match status" value="1"/>
</dbReference>
<dbReference type="CDD" id="cd06225">
    <property type="entry name" value="HAMP"/>
    <property type="match status" value="1"/>
</dbReference>
<evidence type="ECO:0000256" key="2">
    <source>
        <dbReference type="ARBA" id="ARBA00022475"/>
    </source>
</evidence>
<dbReference type="Pfam" id="PF06580">
    <property type="entry name" value="His_kinase"/>
    <property type="match status" value="1"/>
</dbReference>
<evidence type="ECO:0000256" key="3">
    <source>
        <dbReference type="ARBA" id="ARBA00022553"/>
    </source>
</evidence>
<dbReference type="PROSITE" id="PS50885">
    <property type="entry name" value="HAMP"/>
    <property type="match status" value="1"/>
</dbReference>
<reference evidence="14 15" key="1">
    <citation type="submission" date="2021-03" db="EMBL/GenBank/DDBJ databases">
        <title>Genomic Encyclopedia of Type Strains, Phase IV (KMG-IV): sequencing the most valuable type-strain genomes for metagenomic binning, comparative biology and taxonomic classification.</title>
        <authorList>
            <person name="Goeker M."/>
        </authorList>
    </citation>
    <scope>NUCLEOTIDE SEQUENCE [LARGE SCALE GENOMIC DNA]</scope>
    <source>
        <strain evidence="14 15">DSM 24950</strain>
    </source>
</reference>
<dbReference type="PANTHER" id="PTHR34220">
    <property type="entry name" value="SENSOR HISTIDINE KINASE YPDA"/>
    <property type="match status" value="1"/>
</dbReference>
<evidence type="ECO:0000256" key="1">
    <source>
        <dbReference type="ARBA" id="ARBA00004651"/>
    </source>
</evidence>
<evidence type="ECO:0000256" key="4">
    <source>
        <dbReference type="ARBA" id="ARBA00022679"/>
    </source>
</evidence>
<feature type="transmembrane region" description="Helical" evidence="12">
    <location>
        <begin position="16"/>
        <end position="40"/>
    </location>
</feature>
<comment type="caution">
    <text evidence="14">The sequence shown here is derived from an EMBL/GenBank/DDBJ whole genome shotgun (WGS) entry which is preliminary data.</text>
</comment>
<evidence type="ECO:0000256" key="9">
    <source>
        <dbReference type="ARBA" id="ARBA00022989"/>
    </source>
</evidence>
<evidence type="ECO:0000256" key="10">
    <source>
        <dbReference type="ARBA" id="ARBA00023012"/>
    </source>
</evidence>
<evidence type="ECO:0000313" key="14">
    <source>
        <dbReference type="EMBL" id="MBP1964931.1"/>
    </source>
</evidence>
<dbReference type="SMART" id="SM00304">
    <property type="entry name" value="HAMP"/>
    <property type="match status" value="1"/>
</dbReference>
<evidence type="ECO:0000256" key="11">
    <source>
        <dbReference type="ARBA" id="ARBA00023136"/>
    </source>
</evidence>
<dbReference type="Pfam" id="PF02518">
    <property type="entry name" value="HATPase_c"/>
    <property type="match status" value="1"/>
</dbReference>
<evidence type="ECO:0000256" key="12">
    <source>
        <dbReference type="SAM" id="Phobius"/>
    </source>
</evidence>
<evidence type="ECO:0000313" key="15">
    <source>
        <dbReference type="Proteomes" id="UP001519344"/>
    </source>
</evidence>
<feature type="domain" description="HAMP" evidence="13">
    <location>
        <begin position="298"/>
        <end position="350"/>
    </location>
</feature>
<dbReference type="InterPro" id="IPR003594">
    <property type="entry name" value="HATPase_dom"/>
</dbReference>
<evidence type="ECO:0000256" key="6">
    <source>
        <dbReference type="ARBA" id="ARBA00022741"/>
    </source>
</evidence>
<keyword evidence="6" id="KW-0547">Nucleotide-binding</keyword>
<evidence type="ECO:0000259" key="13">
    <source>
        <dbReference type="PROSITE" id="PS50885"/>
    </source>
</evidence>